<evidence type="ECO:0000256" key="6">
    <source>
        <dbReference type="ARBA" id="ARBA00038076"/>
    </source>
</evidence>
<dbReference type="InterPro" id="IPR025857">
    <property type="entry name" value="MacB_PCD"/>
</dbReference>
<dbReference type="InterPro" id="IPR003838">
    <property type="entry name" value="ABC3_permease_C"/>
</dbReference>
<dbReference type="EMBL" id="BAABKK010000018">
    <property type="protein sequence ID" value="GAA5196359.1"/>
    <property type="molecule type" value="Genomic_DNA"/>
</dbReference>
<evidence type="ECO:0000256" key="7">
    <source>
        <dbReference type="SAM" id="Phobius"/>
    </source>
</evidence>
<accession>A0ABP9SJJ0</accession>
<feature type="transmembrane region" description="Helical" evidence="7">
    <location>
        <begin position="264"/>
        <end position="289"/>
    </location>
</feature>
<keyword evidence="2" id="KW-1003">Cell membrane</keyword>
<dbReference type="PANTHER" id="PTHR30572:SF4">
    <property type="entry name" value="ABC TRANSPORTER PERMEASE YTRF"/>
    <property type="match status" value="1"/>
</dbReference>
<gene>
    <name evidence="10" type="ORF">GCM10023346_28620</name>
</gene>
<keyword evidence="5 7" id="KW-0472">Membrane</keyword>
<feature type="domain" description="ABC3 transporter permease C-terminal" evidence="8">
    <location>
        <begin position="269"/>
        <end position="384"/>
    </location>
</feature>
<evidence type="ECO:0000313" key="11">
    <source>
        <dbReference type="Proteomes" id="UP001500200"/>
    </source>
</evidence>
<evidence type="ECO:0000256" key="4">
    <source>
        <dbReference type="ARBA" id="ARBA00022989"/>
    </source>
</evidence>
<dbReference type="PANTHER" id="PTHR30572">
    <property type="entry name" value="MEMBRANE COMPONENT OF TRANSPORTER-RELATED"/>
    <property type="match status" value="1"/>
</dbReference>
<keyword evidence="3 7" id="KW-0812">Transmembrane</keyword>
<comment type="subcellular location">
    <subcellularLocation>
        <location evidence="1">Cell membrane</location>
        <topology evidence="1">Multi-pass membrane protein</topology>
    </subcellularLocation>
</comment>
<evidence type="ECO:0000259" key="8">
    <source>
        <dbReference type="Pfam" id="PF02687"/>
    </source>
</evidence>
<dbReference type="Pfam" id="PF02687">
    <property type="entry name" value="FtsX"/>
    <property type="match status" value="1"/>
</dbReference>
<keyword evidence="4 7" id="KW-1133">Transmembrane helix</keyword>
<evidence type="ECO:0008006" key="12">
    <source>
        <dbReference type="Google" id="ProtNLM"/>
    </source>
</evidence>
<sequence>MIGFMSAMVEAWQELRINRVRILLALLGVALSVAALTSVVGVGNLAREGFKASSERTGGRSATLALRVNGPTQPDPARLDAAYQSIVDRYGIAFSSHEGHAEQPFQFPRGVQSVQLMVVDPGYGVIHRLELRQGSWFASDDDQRLAPAVVVTEAFYNAAGRPDLALQPGIKTAGEQESNAVIIGVVRDTWPDAPPAAYILSGAAKKMGVNQLGGQFKVWVQDGQAEMLSAAIQADLAQQLPDTNIMAQRMDFAAQGDPLAPVQLVVGGIAGLVLLLGAVGMLNISMVTVRYRVREIGIRRSFGATSGRIFLGVMMESVVATAVAGLAGVMVAVAVVKHPWIQSKVAPALSQYPPFPIEAAMLGFGAAVLVGALAGAIPALVAVRVKVIDAIRF</sequence>
<feature type="domain" description="MacB-like periplasmic core" evidence="9">
    <location>
        <begin position="23"/>
        <end position="200"/>
    </location>
</feature>
<feature type="transmembrane region" description="Helical" evidence="7">
    <location>
        <begin position="355"/>
        <end position="383"/>
    </location>
</feature>
<comment type="similarity">
    <text evidence="6">Belongs to the ABC-4 integral membrane protein family.</text>
</comment>
<evidence type="ECO:0000313" key="10">
    <source>
        <dbReference type="EMBL" id="GAA5196359.1"/>
    </source>
</evidence>
<evidence type="ECO:0000256" key="3">
    <source>
        <dbReference type="ARBA" id="ARBA00022692"/>
    </source>
</evidence>
<name>A0ABP9SJJ0_9MICC</name>
<dbReference type="Pfam" id="PF12704">
    <property type="entry name" value="MacB_PCD"/>
    <property type="match status" value="1"/>
</dbReference>
<feature type="transmembrane region" description="Helical" evidence="7">
    <location>
        <begin position="309"/>
        <end position="335"/>
    </location>
</feature>
<keyword evidence="11" id="KW-1185">Reference proteome</keyword>
<proteinExistence type="inferred from homology"/>
<dbReference type="InterPro" id="IPR050250">
    <property type="entry name" value="Macrolide_Exporter_MacB"/>
</dbReference>
<dbReference type="RefSeq" id="WP_345450039.1">
    <property type="nucleotide sequence ID" value="NZ_BAABKK010000018.1"/>
</dbReference>
<comment type="caution">
    <text evidence="10">The sequence shown here is derived from an EMBL/GenBank/DDBJ whole genome shotgun (WGS) entry which is preliminary data.</text>
</comment>
<evidence type="ECO:0000256" key="5">
    <source>
        <dbReference type="ARBA" id="ARBA00023136"/>
    </source>
</evidence>
<evidence type="ECO:0000259" key="9">
    <source>
        <dbReference type="Pfam" id="PF12704"/>
    </source>
</evidence>
<dbReference type="Proteomes" id="UP001500200">
    <property type="component" value="Unassembled WGS sequence"/>
</dbReference>
<evidence type="ECO:0000256" key="1">
    <source>
        <dbReference type="ARBA" id="ARBA00004651"/>
    </source>
</evidence>
<evidence type="ECO:0000256" key="2">
    <source>
        <dbReference type="ARBA" id="ARBA00022475"/>
    </source>
</evidence>
<protein>
    <recommendedName>
        <fullName evidence="12">ABC transport system permease protein</fullName>
    </recommendedName>
</protein>
<reference evidence="11" key="1">
    <citation type="journal article" date="2019" name="Int. J. Syst. Evol. Microbiol.">
        <title>The Global Catalogue of Microorganisms (GCM) 10K type strain sequencing project: providing services to taxonomists for standard genome sequencing and annotation.</title>
        <authorList>
            <consortium name="The Broad Institute Genomics Platform"/>
            <consortium name="The Broad Institute Genome Sequencing Center for Infectious Disease"/>
            <person name="Wu L."/>
            <person name="Ma J."/>
        </authorList>
    </citation>
    <scope>NUCLEOTIDE SEQUENCE [LARGE SCALE GENOMIC DNA]</scope>
    <source>
        <strain evidence="11">JCM 18514</strain>
    </source>
</reference>
<organism evidence="10 11">
    <name type="scientific">Arthrobacter gyeryongensis</name>
    <dbReference type="NCBI Taxonomy" id="1650592"/>
    <lineage>
        <taxon>Bacteria</taxon>
        <taxon>Bacillati</taxon>
        <taxon>Actinomycetota</taxon>
        <taxon>Actinomycetes</taxon>
        <taxon>Micrococcales</taxon>
        <taxon>Micrococcaceae</taxon>
        <taxon>Arthrobacter</taxon>
    </lineage>
</organism>